<reference evidence="3" key="1">
    <citation type="submission" date="2015-06" db="EMBL/GenBank/DDBJ databases">
        <title>New insights into the roles of widespread benthic archaea in carbon and nitrogen cycling.</title>
        <authorList>
            <person name="Lazar C.S."/>
            <person name="Baker B.J."/>
            <person name="Seitz K.W."/>
            <person name="Hyde A.S."/>
            <person name="Dick G.J."/>
            <person name="Hinrichs K.-U."/>
            <person name="Teske A.P."/>
        </authorList>
    </citation>
    <scope>NUCLEOTIDE SEQUENCE [LARGE SCALE GENOMIC DNA]</scope>
</reference>
<sequence>MKRTLLNALCIITLCSLLIVSAGTVTAAEEGYVRVDFMPDTVPLVIDGKWTTNDEWTLKGAVTMIGNDVAFRSVWIYESQDPIIVASAFLVEFYSDNTTDTGDYWQMCIDGNQDDGTAPATEDYRIDIVGHTDLKVYQGTGSGWAEVSPPGVVTWANSLSASPTNSTPHWILELRFVKAEFGAGPTWNFRLAVFDENSTAGVQAWPPTPDNVPNRWGVQNYLSEIVPEGFSLGVVVLLSSVALAVSFYCLRKRSRTDKYTVGKLGR</sequence>
<keyword evidence="1" id="KW-1133">Transmembrane helix</keyword>
<proteinExistence type="predicted"/>
<comment type="caution">
    <text evidence="2">The sequence shown here is derived from an EMBL/GenBank/DDBJ whole genome shotgun (WGS) entry which is preliminary data.</text>
</comment>
<feature type="transmembrane region" description="Helical" evidence="1">
    <location>
        <begin position="229"/>
        <end position="250"/>
    </location>
</feature>
<name>A0A0M0BUD5_9ARCH</name>
<dbReference type="EMBL" id="LFWV01000024">
    <property type="protein sequence ID" value="KON31791.1"/>
    <property type="molecule type" value="Genomic_DNA"/>
</dbReference>
<gene>
    <name evidence="2" type="ORF">AC478_02185</name>
</gene>
<dbReference type="Proteomes" id="UP000054016">
    <property type="component" value="Unassembled WGS sequence"/>
</dbReference>
<evidence type="ECO:0000313" key="3">
    <source>
        <dbReference type="Proteomes" id="UP000054016"/>
    </source>
</evidence>
<keyword evidence="1" id="KW-0812">Transmembrane</keyword>
<evidence type="ECO:0000313" key="2">
    <source>
        <dbReference type="EMBL" id="KON31791.1"/>
    </source>
</evidence>
<evidence type="ECO:0000256" key="1">
    <source>
        <dbReference type="SAM" id="Phobius"/>
    </source>
</evidence>
<dbReference type="AlphaFoldDB" id="A0A0M0BUD5"/>
<keyword evidence="1" id="KW-0472">Membrane</keyword>
<organism evidence="2 3">
    <name type="scientific">miscellaneous Crenarchaeota group-1 archaeon SG8-32-3</name>
    <dbReference type="NCBI Taxonomy" id="1685125"/>
    <lineage>
        <taxon>Archaea</taxon>
        <taxon>Candidatus Bathyarchaeota</taxon>
        <taxon>MCG-1</taxon>
    </lineage>
</organism>
<accession>A0A0M0BUD5</accession>
<protein>
    <submittedName>
        <fullName evidence="2">Uncharacterized protein</fullName>
    </submittedName>
</protein>